<keyword evidence="2" id="KW-1185">Reference proteome</keyword>
<dbReference type="AlphaFoldDB" id="X6LP62"/>
<dbReference type="EMBL" id="ASPP01033467">
    <property type="protein sequence ID" value="ETO03379.1"/>
    <property type="molecule type" value="Genomic_DNA"/>
</dbReference>
<name>X6LP62_RETFI</name>
<comment type="caution">
    <text evidence="1">The sequence shown here is derived from an EMBL/GenBank/DDBJ whole genome shotgun (WGS) entry which is preliminary data.</text>
</comment>
<dbReference type="Proteomes" id="UP000023152">
    <property type="component" value="Unassembled WGS sequence"/>
</dbReference>
<evidence type="ECO:0000313" key="1">
    <source>
        <dbReference type="EMBL" id="ETO03379.1"/>
    </source>
</evidence>
<proteinExistence type="predicted"/>
<accession>X6LP62</accession>
<evidence type="ECO:0000313" key="2">
    <source>
        <dbReference type="Proteomes" id="UP000023152"/>
    </source>
</evidence>
<sequence>MDEIGGPPPHGVGTLVQGGDAISSCLPIVINALIASMACGRNHVHFWTTGAIPLFKNHFGFIDGYERIMRYMWIFDSIVDKQLFGKNFKQWIFHNNDRFVNQLHFEIDLMQSLQDLERFINDAKKIRYGMVEDKAEIEE</sequence>
<protein>
    <submittedName>
        <fullName evidence="1">Uncharacterized protein</fullName>
    </submittedName>
</protein>
<organism evidence="1 2">
    <name type="scientific">Reticulomyxa filosa</name>
    <dbReference type="NCBI Taxonomy" id="46433"/>
    <lineage>
        <taxon>Eukaryota</taxon>
        <taxon>Sar</taxon>
        <taxon>Rhizaria</taxon>
        <taxon>Retaria</taxon>
        <taxon>Foraminifera</taxon>
        <taxon>Monothalamids</taxon>
        <taxon>Reticulomyxidae</taxon>
        <taxon>Reticulomyxa</taxon>
    </lineage>
</organism>
<gene>
    <name evidence="1" type="ORF">RFI_34031</name>
</gene>
<reference evidence="1 2" key="1">
    <citation type="journal article" date="2013" name="Curr. Biol.">
        <title>The Genome of the Foraminiferan Reticulomyxa filosa.</title>
        <authorList>
            <person name="Glockner G."/>
            <person name="Hulsmann N."/>
            <person name="Schleicher M."/>
            <person name="Noegel A.A."/>
            <person name="Eichinger L."/>
            <person name="Gallinger C."/>
            <person name="Pawlowski J."/>
            <person name="Sierra R."/>
            <person name="Euteneuer U."/>
            <person name="Pillet L."/>
            <person name="Moustafa A."/>
            <person name="Platzer M."/>
            <person name="Groth M."/>
            <person name="Szafranski K."/>
            <person name="Schliwa M."/>
        </authorList>
    </citation>
    <scope>NUCLEOTIDE SEQUENCE [LARGE SCALE GENOMIC DNA]</scope>
</reference>